<dbReference type="SMART" id="SM00356">
    <property type="entry name" value="ZnF_C3H1"/>
    <property type="match status" value="6"/>
</dbReference>
<feature type="domain" description="C3H1-type" evidence="7">
    <location>
        <begin position="836"/>
        <end position="863"/>
    </location>
</feature>
<feature type="compositionally biased region" description="Basic and acidic residues" evidence="6">
    <location>
        <begin position="38"/>
        <end position="47"/>
    </location>
</feature>
<feature type="compositionally biased region" description="Polar residues" evidence="6">
    <location>
        <begin position="247"/>
        <end position="260"/>
    </location>
</feature>
<feature type="compositionally biased region" description="Low complexity" evidence="6">
    <location>
        <begin position="165"/>
        <end position="190"/>
    </location>
</feature>
<feature type="zinc finger region" description="C3H1-type" evidence="5">
    <location>
        <begin position="981"/>
        <end position="1008"/>
    </location>
</feature>
<feature type="compositionally biased region" description="Basic and acidic residues" evidence="6">
    <location>
        <begin position="503"/>
        <end position="525"/>
    </location>
</feature>
<evidence type="ECO:0000256" key="6">
    <source>
        <dbReference type="SAM" id="MobiDB-lite"/>
    </source>
</evidence>
<feature type="domain" description="C3H1-type" evidence="7">
    <location>
        <begin position="902"/>
        <end position="925"/>
    </location>
</feature>
<reference evidence="9" key="2">
    <citation type="submission" date="2013-12" db="EMBL/GenBank/DDBJ databases">
        <title>Evolution of pathogenesis and genome organization in the Tremellales.</title>
        <authorList>
            <person name="Cuomo C."/>
            <person name="Litvintseva A."/>
            <person name="Heitman J."/>
            <person name="Chen Y."/>
            <person name="Sun S."/>
            <person name="Springer D."/>
            <person name="Dromer F."/>
            <person name="Young S."/>
            <person name="Zeng Q."/>
            <person name="Chapman S."/>
            <person name="Gujja S."/>
            <person name="Saif S."/>
            <person name="Birren B."/>
        </authorList>
    </citation>
    <scope>NUCLEOTIDE SEQUENCE [LARGE SCALE GENOMIC DNA]</scope>
    <source>
        <strain evidence="9">BCC8398</strain>
    </source>
</reference>
<evidence type="ECO:0000256" key="3">
    <source>
        <dbReference type="ARBA" id="ARBA00022771"/>
    </source>
</evidence>
<evidence type="ECO:0000313" key="9">
    <source>
        <dbReference type="Proteomes" id="UP000092666"/>
    </source>
</evidence>
<feature type="domain" description="C3H1-type" evidence="7">
    <location>
        <begin position="468"/>
        <end position="495"/>
    </location>
</feature>
<dbReference type="PROSITE" id="PS50103">
    <property type="entry name" value="ZF_C3H1"/>
    <property type="match status" value="5"/>
</dbReference>
<protein>
    <recommendedName>
        <fullName evidence="7">C3H1-type domain-containing protein</fullName>
    </recommendedName>
</protein>
<feature type="zinc finger region" description="C3H1-type" evidence="5">
    <location>
        <begin position="468"/>
        <end position="495"/>
    </location>
</feature>
<dbReference type="Pfam" id="PF14608">
    <property type="entry name" value="zf-CCCH_2"/>
    <property type="match status" value="1"/>
</dbReference>
<feature type="compositionally biased region" description="Low complexity" evidence="6">
    <location>
        <begin position="1"/>
        <end position="12"/>
    </location>
</feature>
<dbReference type="InterPro" id="IPR045877">
    <property type="entry name" value="ZFP36-like"/>
</dbReference>
<keyword evidence="1 5" id="KW-0479">Metal-binding</keyword>
<feature type="region of interest" description="Disordered" evidence="6">
    <location>
        <begin position="499"/>
        <end position="532"/>
    </location>
</feature>
<organism evidence="8 9">
    <name type="scientific">Kwoniella heveanensis BCC8398</name>
    <dbReference type="NCBI Taxonomy" id="1296120"/>
    <lineage>
        <taxon>Eukaryota</taxon>
        <taxon>Fungi</taxon>
        <taxon>Dikarya</taxon>
        <taxon>Basidiomycota</taxon>
        <taxon>Agaricomycotina</taxon>
        <taxon>Tremellomycetes</taxon>
        <taxon>Tremellales</taxon>
        <taxon>Cryptococcaceae</taxon>
        <taxon>Kwoniella</taxon>
    </lineage>
</organism>
<keyword evidence="3 5" id="KW-0863">Zinc-finger</keyword>
<feature type="region of interest" description="Disordered" evidence="6">
    <location>
        <begin position="1033"/>
        <end position="1066"/>
    </location>
</feature>
<feature type="domain" description="C3H1-type" evidence="7">
    <location>
        <begin position="981"/>
        <end position="1008"/>
    </location>
</feature>
<feature type="zinc finger region" description="C3H1-type" evidence="5">
    <location>
        <begin position="938"/>
        <end position="965"/>
    </location>
</feature>
<feature type="region of interest" description="Disordered" evidence="6">
    <location>
        <begin position="117"/>
        <end position="190"/>
    </location>
</feature>
<dbReference type="OrthoDB" id="411372at2759"/>
<evidence type="ECO:0000313" key="8">
    <source>
        <dbReference type="EMBL" id="OCF34640.1"/>
    </source>
</evidence>
<feature type="region of interest" description="Disordered" evidence="6">
    <location>
        <begin position="234"/>
        <end position="260"/>
    </location>
</feature>
<reference evidence="8 9" key="1">
    <citation type="submission" date="2013-07" db="EMBL/GenBank/DDBJ databases">
        <title>The Genome Sequence of Cryptococcus heveanensis BCC8398.</title>
        <authorList>
            <consortium name="The Broad Institute Genome Sequencing Platform"/>
            <person name="Cuomo C."/>
            <person name="Litvintseva A."/>
            <person name="Chen Y."/>
            <person name="Heitman J."/>
            <person name="Sun S."/>
            <person name="Springer D."/>
            <person name="Dromer F."/>
            <person name="Young S.K."/>
            <person name="Zeng Q."/>
            <person name="Gargeya S."/>
            <person name="Fitzgerald M."/>
            <person name="Abouelleil A."/>
            <person name="Alvarado L."/>
            <person name="Berlin A.M."/>
            <person name="Chapman S.B."/>
            <person name="Dewar J."/>
            <person name="Goldberg J."/>
            <person name="Griggs A."/>
            <person name="Gujja S."/>
            <person name="Hansen M."/>
            <person name="Howarth C."/>
            <person name="Imamovic A."/>
            <person name="Larimer J."/>
            <person name="McCowan C."/>
            <person name="Murphy C."/>
            <person name="Pearson M."/>
            <person name="Priest M."/>
            <person name="Roberts A."/>
            <person name="Saif S."/>
            <person name="Shea T."/>
            <person name="Sykes S."/>
            <person name="Wortman J."/>
            <person name="Nusbaum C."/>
            <person name="Birren B."/>
        </authorList>
    </citation>
    <scope>NUCLEOTIDE SEQUENCE [LARGE SCALE GENOMIC DNA]</scope>
    <source>
        <strain evidence="8 9">BCC8398</strain>
    </source>
</reference>
<evidence type="ECO:0000256" key="4">
    <source>
        <dbReference type="ARBA" id="ARBA00022833"/>
    </source>
</evidence>
<dbReference type="InterPro" id="IPR000571">
    <property type="entry name" value="Znf_CCCH"/>
</dbReference>
<gene>
    <name evidence="8" type="ORF">I316_03682</name>
</gene>
<evidence type="ECO:0000256" key="2">
    <source>
        <dbReference type="ARBA" id="ARBA00022737"/>
    </source>
</evidence>
<dbReference type="STRING" id="1296120.A0A1B9GUB3"/>
<evidence type="ECO:0000256" key="5">
    <source>
        <dbReference type="PROSITE-ProRule" id="PRU00723"/>
    </source>
</evidence>
<feature type="compositionally biased region" description="Polar residues" evidence="6">
    <location>
        <begin position="153"/>
        <end position="163"/>
    </location>
</feature>
<keyword evidence="2" id="KW-0677">Repeat</keyword>
<dbReference type="GO" id="GO:0008270">
    <property type="term" value="F:zinc ion binding"/>
    <property type="evidence" value="ECO:0007669"/>
    <property type="project" value="UniProtKB-KW"/>
</dbReference>
<dbReference type="EMBL" id="KV700124">
    <property type="protein sequence ID" value="OCF34640.1"/>
    <property type="molecule type" value="Genomic_DNA"/>
</dbReference>
<keyword evidence="4 5" id="KW-0862">Zinc</keyword>
<dbReference type="Gene3D" id="4.10.1000.10">
    <property type="entry name" value="Zinc finger, CCCH-type"/>
    <property type="match status" value="3"/>
</dbReference>
<dbReference type="GO" id="GO:0003729">
    <property type="term" value="F:mRNA binding"/>
    <property type="evidence" value="ECO:0007669"/>
    <property type="project" value="InterPro"/>
</dbReference>
<evidence type="ECO:0000256" key="1">
    <source>
        <dbReference type="ARBA" id="ARBA00022723"/>
    </source>
</evidence>
<dbReference type="Proteomes" id="UP000092666">
    <property type="component" value="Unassembled WGS sequence"/>
</dbReference>
<feature type="domain" description="C3H1-type" evidence="7">
    <location>
        <begin position="938"/>
        <end position="965"/>
    </location>
</feature>
<feature type="region of interest" description="Disordered" evidence="6">
    <location>
        <begin position="861"/>
        <end position="895"/>
    </location>
</feature>
<accession>A0A1B9GUB3</accession>
<feature type="region of interest" description="Disordered" evidence="6">
    <location>
        <begin position="1"/>
        <end position="100"/>
    </location>
</feature>
<keyword evidence="9" id="KW-1185">Reference proteome</keyword>
<dbReference type="PANTHER" id="PTHR12547">
    <property type="entry name" value="CCCH ZINC FINGER/TIS11-RELATED"/>
    <property type="match status" value="1"/>
</dbReference>
<feature type="zinc finger region" description="C3H1-type" evidence="5">
    <location>
        <begin position="836"/>
        <end position="863"/>
    </location>
</feature>
<feature type="compositionally biased region" description="Acidic residues" evidence="6">
    <location>
        <begin position="1038"/>
        <end position="1048"/>
    </location>
</feature>
<proteinExistence type="predicted"/>
<sequence>MSSRSPSPSSSPHTPPPASPRVRVTLPTPPSFSAHRSRSSEGMERRHSSNSITSAAVFSENEEVDQGQTDPKQAKRLSISSIHDPVVEGNDKRTRRVSFSNETKIISRPISLVPASGNATVTEDGGLKSPVYKIPQRQNPNPAFGLDNDGEETLTSPQTSGKVHSTPSSSSRRPLSFQGLGSPSSASPSRFASTAAARGISIAPSLSKGGAFRSIWSAGIVPSSSSGWISPAPALASATARPPGSAKTPTTANSIRSPTVGSAAEVAKHRGLSIAVLKEDGQGVIPITPGLGSSTPGLKSPLGGLKSPEVKVLRGLDSAALAGSNSAKSTGVPDTAGSGSSKKEIILCKFYHTPGLTCTSRPCRFVHNLSSIGIAPSTGVPSSALLSTSTLLSPRQTPDPTSGTFAQAQMRAPAASGKSLRLRVGENLENVLPGERVVVEDENGEEIVGQVFLMSGGGKGAMGKSREKWKTVPCKDFAEGHCPYGDYCSFIHDEKLPNGILGEDGKPGDADKPTDTKTDPIDPRRLGHRKSASLGSSLNAWAKALPRVQLVPSVKVDPEVLKKRDNTLSAFAPPFSKQPVTVDNAGEIVPALPSPKPLLPSAKNGGDSIKAVTPPARAKEPLAIPMAPTPTAPPKSNAWSKGPPPSLRKVASLKKVTIAETEPSSQLATILDHSSTSGELKTPTSASHLMPPVSAFSMFGTESDPASPFDPVVQRRKMQELEDALAARQIALPKSNLSQAMSFDVPHMSPTCGYPTSPPPSVGFNSSTYPWGMPMSPVVMPGYQDPTIPRIPGGLGVMWTPAGWAVQDAAMKSALRTAEVKTKFGEETRRRQAKNYFRTRPCKFFLEGFCPHGDECTYMHMVPPPSPDQTASSDSGSFSPPSKPSNLTLASGPRHPKHQTLPCKFFNSAMGCMNGDACTFLHTRVVPDSVPIVERPRPWRTKPCRHFQLGRCTLGDACHFAHVPDPAWLASGGIAAFGGVKGDRPCAAWNRTGRCPDGTACRFLHVGEGGEGNVENLTEEGLQKTLEEMREKVRRWNEEDDEEDDDVEIVTGMSSSSYSPSSSIRA</sequence>
<dbReference type="SUPFAM" id="SSF90229">
    <property type="entry name" value="CCCH zinc finger"/>
    <property type="match status" value="4"/>
</dbReference>
<feature type="zinc finger region" description="C3H1-type" evidence="5">
    <location>
        <begin position="902"/>
        <end position="925"/>
    </location>
</feature>
<dbReference type="PANTHER" id="PTHR12547:SF18">
    <property type="entry name" value="PROTEIN TIS11"/>
    <property type="match status" value="1"/>
</dbReference>
<dbReference type="AlphaFoldDB" id="A0A1B9GUB3"/>
<dbReference type="Pfam" id="PF00642">
    <property type="entry name" value="zf-CCCH"/>
    <property type="match status" value="4"/>
</dbReference>
<name>A0A1B9GUB3_9TREE</name>
<feature type="compositionally biased region" description="Low complexity" evidence="6">
    <location>
        <begin position="1054"/>
        <end position="1066"/>
    </location>
</feature>
<evidence type="ECO:0000259" key="7">
    <source>
        <dbReference type="PROSITE" id="PS50103"/>
    </source>
</evidence>
<dbReference type="InterPro" id="IPR036855">
    <property type="entry name" value="Znf_CCCH_sf"/>
</dbReference>